<dbReference type="AlphaFoldDB" id="A0A1M5SWB6"/>
<protein>
    <submittedName>
        <fullName evidence="3">Uncharacterized protein</fullName>
    </submittedName>
</protein>
<name>A0A1M5SWB6_9EURY</name>
<keyword evidence="2" id="KW-0812">Transmembrane</keyword>
<feature type="region of interest" description="Disordered" evidence="1">
    <location>
        <begin position="61"/>
        <end position="95"/>
    </location>
</feature>
<evidence type="ECO:0000256" key="2">
    <source>
        <dbReference type="SAM" id="Phobius"/>
    </source>
</evidence>
<dbReference type="RefSeq" id="WP_073310169.1">
    <property type="nucleotide sequence ID" value="NZ_FQWV01000007.1"/>
</dbReference>
<reference evidence="3 4" key="1">
    <citation type="submission" date="2016-11" db="EMBL/GenBank/DDBJ databases">
        <authorList>
            <person name="Jaros S."/>
            <person name="Januszkiewicz K."/>
            <person name="Wedrychowicz H."/>
        </authorList>
    </citation>
    <scope>NUCLEOTIDE SEQUENCE [LARGE SCALE GENOMIC DNA]</scope>
    <source>
        <strain evidence="3 4">DSM 9297</strain>
    </source>
</reference>
<evidence type="ECO:0000313" key="4">
    <source>
        <dbReference type="Proteomes" id="UP000184357"/>
    </source>
</evidence>
<feature type="transmembrane region" description="Helical" evidence="2">
    <location>
        <begin position="40"/>
        <end position="58"/>
    </location>
</feature>
<keyword evidence="2" id="KW-1133">Transmembrane helix</keyword>
<sequence length="95" mass="9424">MSETDASDGWDRSSRDLVLVWLVTVVSAGFLLLAGVLEPVMVLIVGGSLLGGVAILPGRGPLTVDESAPSADDAGRDTGSGGGQGSNDGDGAADR</sequence>
<organism evidence="3 4">
    <name type="scientific">Halobaculum gomorrense</name>
    <dbReference type="NCBI Taxonomy" id="43928"/>
    <lineage>
        <taxon>Archaea</taxon>
        <taxon>Methanobacteriati</taxon>
        <taxon>Methanobacteriota</taxon>
        <taxon>Stenosarchaea group</taxon>
        <taxon>Halobacteria</taxon>
        <taxon>Halobacteriales</taxon>
        <taxon>Haloferacaceae</taxon>
        <taxon>Halobaculum</taxon>
    </lineage>
</organism>
<evidence type="ECO:0000313" key="3">
    <source>
        <dbReference type="EMBL" id="SHH42797.1"/>
    </source>
</evidence>
<feature type="transmembrane region" description="Helical" evidence="2">
    <location>
        <begin position="17"/>
        <end position="34"/>
    </location>
</feature>
<proteinExistence type="predicted"/>
<dbReference type="Proteomes" id="UP000184357">
    <property type="component" value="Unassembled WGS sequence"/>
</dbReference>
<evidence type="ECO:0000256" key="1">
    <source>
        <dbReference type="SAM" id="MobiDB-lite"/>
    </source>
</evidence>
<accession>A0A1M5SWB6</accession>
<keyword evidence="2" id="KW-0472">Membrane</keyword>
<keyword evidence="4" id="KW-1185">Reference proteome</keyword>
<gene>
    <name evidence="3" type="ORF">SAMN05443636_2551</name>
</gene>
<dbReference type="EMBL" id="FQWV01000007">
    <property type="protein sequence ID" value="SHH42797.1"/>
    <property type="molecule type" value="Genomic_DNA"/>
</dbReference>
<feature type="compositionally biased region" description="Gly residues" evidence="1">
    <location>
        <begin position="78"/>
        <end position="88"/>
    </location>
</feature>
<dbReference type="STRING" id="43928.SAMN05443636_2551"/>